<evidence type="ECO:0000256" key="9">
    <source>
        <dbReference type="ARBA" id="ARBA00048540"/>
    </source>
</evidence>
<comment type="caution">
    <text evidence="12">The sequence shown here is derived from an EMBL/GenBank/DDBJ whole genome shotgun (WGS) entry which is preliminary data.</text>
</comment>
<comment type="similarity">
    <text evidence="10">Belongs to the ApbE family.</text>
</comment>
<evidence type="ECO:0000256" key="7">
    <source>
        <dbReference type="ARBA" id="ARBA00022842"/>
    </source>
</evidence>
<accession>A0A5C4S410</accession>
<organism evidence="12 13">
    <name type="scientific">Chlorobaculum thiosulfatiphilum</name>
    <name type="common">Chlorobium limicola f.sp. thiosulfatophilum</name>
    <dbReference type="NCBI Taxonomy" id="115852"/>
    <lineage>
        <taxon>Bacteria</taxon>
        <taxon>Pseudomonadati</taxon>
        <taxon>Chlorobiota</taxon>
        <taxon>Chlorobiia</taxon>
        <taxon>Chlorobiales</taxon>
        <taxon>Chlorobiaceae</taxon>
        <taxon>Chlorobaculum</taxon>
    </lineage>
</organism>
<dbReference type="Gene3D" id="3.10.520.10">
    <property type="entry name" value="ApbE-like domains"/>
    <property type="match status" value="1"/>
</dbReference>
<dbReference type="InterPro" id="IPR003374">
    <property type="entry name" value="ApbE-like_sf"/>
</dbReference>
<evidence type="ECO:0000256" key="10">
    <source>
        <dbReference type="PIRNR" id="PIRNR006268"/>
    </source>
</evidence>
<evidence type="ECO:0000256" key="1">
    <source>
        <dbReference type="ARBA" id="ARBA00011955"/>
    </source>
</evidence>
<evidence type="ECO:0000313" key="12">
    <source>
        <dbReference type="EMBL" id="TNJ38216.1"/>
    </source>
</evidence>
<evidence type="ECO:0000256" key="6">
    <source>
        <dbReference type="ARBA" id="ARBA00022827"/>
    </source>
</evidence>
<dbReference type="Pfam" id="PF02424">
    <property type="entry name" value="ApbE"/>
    <property type="match status" value="1"/>
</dbReference>
<dbReference type="GO" id="GO:0016740">
    <property type="term" value="F:transferase activity"/>
    <property type="evidence" value="ECO:0007669"/>
    <property type="project" value="UniProtKB-UniRule"/>
</dbReference>
<dbReference type="PIRSF" id="PIRSF006268">
    <property type="entry name" value="ApbE"/>
    <property type="match status" value="1"/>
</dbReference>
<comment type="cofactor">
    <cofactor evidence="11">
        <name>Mg(2+)</name>
        <dbReference type="ChEBI" id="CHEBI:18420"/>
    </cofactor>
    <cofactor evidence="11">
        <name>Mn(2+)</name>
        <dbReference type="ChEBI" id="CHEBI:29035"/>
    </cofactor>
    <text evidence="11">Magnesium. Can also use manganese.</text>
</comment>
<evidence type="ECO:0000256" key="8">
    <source>
        <dbReference type="ARBA" id="ARBA00031306"/>
    </source>
</evidence>
<evidence type="ECO:0000256" key="4">
    <source>
        <dbReference type="ARBA" id="ARBA00022679"/>
    </source>
</evidence>
<keyword evidence="7 10" id="KW-0460">Magnesium</keyword>
<dbReference type="RefSeq" id="WP_139457484.1">
    <property type="nucleotide sequence ID" value="NZ_VDCH01000024.1"/>
</dbReference>
<reference evidence="12 13" key="1">
    <citation type="submission" date="2019-05" db="EMBL/GenBank/DDBJ databases">
        <title>Draft Whole-Genome sequence of the green sulfur bacterium Chlorobaculum thiosulfatiphilum DSM 249.</title>
        <authorList>
            <person name="Meyer T.E."/>
            <person name="Kyndt J.A."/>
        </authorList>
    </citation>
    <scope>NUCLEOTIDE SEQUENCE [LARGE SCALE GENOMIC DNA]</scope>
    <source>
        <strain evidence="12 13">DSM 249</strain>
    </source>
</reference>
<dbReference type="GO" id="GO:0046872">
    <property type="term" value="F:metal ion binding"/>
    <property type="evidence" value="ECO:0007669"/>
    <property type="project" value="UniProtKB-UniRule"/>
</dbReference>
<evidence type="ECO:0000256" key="11">
    <source>
        <dbReference type="PIRSR" id="PIRSR006268-2"/>
    </source>
</evidence>
<protein>
    <recommendedName>
        <fullName evidence="2 10">FAD:protein FMN transferase</fullName>
        <ecNumber evidence="1 10">2.7.1.180</ecNumber>
    </recommendedName>
    <alternativeName>
        <fullName evidence="8 10">Flavin transferase</fullName>
    </alternativeName>
</protein>
<dbReference type="PANTHER" id="PTHR30040">
    <property type="entry name" value="THIAMINE BIOSYNTHESIS LIPOPROTEIN APBE"/>
    <property type="match status" value="1"/>
</dbReference>
<gene>
    <name evidence="12" type="ORF">FGF66_09925</name>
</gene>
<evidence type="ECO:0000256" key="3">
    <source>
        <dbReference type="ARBA" id="ARBA00022630"/>
    </source>
</evidence>
<evidence type="ECO:0000256" key="2">
    <source>
        <dbReference type="ARBA" id="ARBA00016337"/>
    </source>
</evidence>
<sequence length="293" mass="31782">MQRFEFRAMGGGGEIVLAGTAKKESKALAAIGMKEVARIERKYSRYQPESVVSRINDSAGKAWVECDEETVALLDYADAVYRSSGGLFDVTSGVLRRAWNFDKAETPSQEALLPLLKLVGWSRIERQGSAVWLPDEGMQLDFGGIGKEYAADAAAELLAEHGARHGYVNLGGDIRVIGPKPGGEPWSIGIRDPRNPGGTIASILVCSGAIATSGDYERYFEAAGRRYCHIVNPKTGWPVSHWRSVTVLAPLATTAGSCATVAMLLEAEGLNYLKRSGFSYLTVDQSGRMFYNH</sequence>
<feature type="binding site" evidence="11">
    <location>
        <position position="260"/>
    </location>
    <ligand>
        <name>Mg(2+)</name>
        <dbReference type="ChEBI" id="CHEBI:18420"/>
    </ligand>
</feature>
<dbReference type="AlphaFoldDB" id="A0A5C4S410"/>
<comment type="catalytic activity">
    <reaction evidence="9 10">
        <text>L-threonyl-[protein] + FAD = FMN-L-threonyl-[protein] + AMP + H(+)</text>
        <dbReference type="Rhea" id="RHEA:36847"/>
        <dbReference type="Rhea" id="RHEA-COMP:11060"/>
        <dbReference type="Rhea" id="RHEA-COMP:11061"/>
        <dbReference type="ChEBI" id="CHEBI:15378"/>
        <dbReference type="ChEBI" id="CHEBI:30013"/>
        <dbReference type="ChEBI" id="CHEBI:57692"/>
        <dbReference type="ChEBI" id="CHEBI:74257"/>
        <dbReference type="ChEBI" id="CHEBI:456215"/>
        <dbReference type="EC" id="2.7.1.180"/>
    </reaction>
</comment>
<name>A0A5C4S410_CHLTI</name>
<dbReference type="PANTHER" id="PTHR30040:SF2">
    <property type="entry name" value="FAD:PROTEIN FMN TRANSFERASE"/>
    <property type="match status" value="1"/>
</dbReference>
<dbReference type="Proteomes" id="UP000308271">
    <property type="component" value="Unassembled WGS sequence"/>
</dbReference>
<dbReference type="InterPro" id="IPR024932">
    <property type="entry name" value="ApbE"/>
</dbReference>
<proteinExistence type="inferred from homology"/>
<dbReference type="OrthoDB" id="9778595at2"/>
<keyword evidence="6 10" id="KW-0274">FAD</keyword>
<keyword evidence="13" id="KW-1185">Reference proteome</keyword>
<dbReference type="EC" id="2.7.1.180" evidence="1 10"/>
<keyword evidence="3 10" id="KW-0285">Flavoprotein</keyword>
<evidence type="ECO:0000256" key="5">
    <source>
        <dbReference type="ARBA" id="ARBA00022723"/>
    </source>
</evidence>
<dbReference type="EMBL" id="VDCH01000024">
    <property type="protein sequence ID" value="TNJ38216.1"/>
    <property type="molecule type" value="Genomic_DNA"/>
</dbReference>
<dbReference type="SUPFAM" id="SSF143631">
    <property type="entry name" value="ApbE-like"/>
    <property type="match status" value="1"/>
</dbReference>
<evidence type="ECO:0000313" key="13">
    <source>
        <dbReference type="Proteomes" id="UP000308271"/>
    </source>
</evidence>
<keyword evidence="4 10" id="KW-0808">Transferase</keyword>
<keyword evidence="5 10" id="KW-0479">Metal-binding</keyword>
<feature type="binding site" evidence="11">
    <location>
        <position position="144"/>
    </location>
    <ligand>
        <name>Mg(2+)</name>
        <dbReference type="ChEBI" id="CHEBI:18420"/>
    </ligand>
</feature>